<accession>A0AAW2MU63</accession>
<protein>
    <submittedName>
        <fullName evidence="2">Uncharacterized protein</fullName>
    </submittedName>
</protein>
<name>A0AAW2MU63_SESRA</name>
<dbReference type="PANTHER" id="PTHR48050:SF11">
    <property type="entry name" value="GLYCOSYLTRANSFERASE"/>
    <property type="match status" value="1"/>
</dbReference>
<dbReference type="EMBL" id="JACGWJ010000021">
    <property type="protein sequence ID" value="KAL0335192.1"/>
    <property type="molecule type" value="Genomic_DNA"/>
</dbReference>
<dbReference type="InterPro" id="IPR050426">
    <property type="entry name" value="Glycosyltransferase_28"/>
</dbReference>
<sequence length="158" mass="17731">MAREAFSSTPTCYTIQLAISKMCRCYPSWGKVMFPGTFTSLQVICPFILDQFYWAERMFWLGVAPEPLKSSCLLPDNDDDSCIFEAANMLVGAINYALSPEVKLHAKQIANRLSTEVSSIIVWIDDATSQTRCMYIGSGSSQRKRSGPITHRSQDRKS</sequence>
<comment type="caution">
    <text evidence="2">The sequence shown here is derived from an EMBL/GenBank/DDBJ whole genome shotgun (WGS) entry which is preliminary data.</text>
</comment>
<dbReference type="SUPFAM" id="SSF53756">
    <property type="entry name" value="UDP-Glycosyltransferase/glycogen phosphorylase"/>
    <property type="match status" value="1"/>
</dbReference>
<feature type="region of interest" description="Disordered" evidence="1">
    <location>
        <begin position="138"/>
        <end position="158"/>
    </location>
</feature>
<evidence type="ECO:0000256" key="1">
    <source>
        <dbReference type="SAM" id="MobiDB-lite"/>
    </source>
</evidence>
<reference evidence="2" key="1">
    <citation type="submission" date="2020-06" db="EMBL/GenBank/DDBJ databases">
        <authorList>
            <person name="Li T."/>
            <person name="Hu X."/>
            <person name="Zhang T."/>
            <person name="Song X."/>
            <person name="Zhang H."/>
            <person name="Dai N."/>
            <person name="Sheng W."/>
            <person name="Hou X."/>
            <person name="Wei L."/>
        </authorList>
    </citation>
    <scope>NUCLEOTIDE SEQUENCE</scope>
    <source>
        <strain evidence="2">G02</strain>
        <tissue evidence="2">Leaf</tissue>
    </source>
</reference>
<organism evidence="2">
    <name type="scientific">Sesamum radiatum</name>
    <name type="common">Black benniseed</name>
    <dbReference type="NCBI Taxonomy" id="300843"/>
    <lineage>
        <taxon>Eukaryota</taxon>
        <taxon>Viridiplantae</taxon>
        <taxon>Streptophyta</taxon>
        <taxon>Embryophyta</taxon>
        <taxon>Tracheophyta</taxon>
        <taxon>Spermatophyta</taxon>
        <taxon>Magnoliopsida</taxon>
        <taxon>eudicotyledons</taxon>
        <taxon>Gunneridae</taxon>
        <taxon>Pentapetalae</taxon>
        <taxon>asterids</taxon>
        <taxon>lamiids</taxon>
        <taxon>Lamiales</taxon>
        <taxon>Pedaliaceae</taxon>
        <taxon>Sesamum</taxon>
    </lineage>
</organism>
<dbReference type="AlphaFoldDB" id="A0AAW2MU63"/>
<gene>
    <name evidence="2" type="ORF">Sradi_4731100</name>
</gene>
<proteinExistence type="predicted"/>
<evidence type="ECO:0000313" key="2">
    <source>
        <dbReference type="EMBL" id="KAL0335192.1"/>
    </source>
</evidence>
<dbReference type="Gene3D" id="3.40.50.2000">
    <property type="entry name" value="Glycogen Phosphorylase B"/>
    <property type="match status" value="1"/>
</dbReference>
<dbReference type="PANTHER" id="PTHR48050">
    <property type="entry name" value="STEROL 3-BETA-GLUCOSYLTRANSFERASE"/>
    <property type="match status" value="1"/>
</dbReference>
<reference evidence="2" key="2">
    <citation type="journal article" date="2024" name="Plant">
        <title>Genomic evolution and insights into agronomic trait innovations of Sesamum species.</title>
        <authorList>
            <person name="Miao H."/>
            <person name="Wang L."/>
            <person name="Qu L."/>
            <person name="Liu H."/>
            <person name="Sun Y."/>
            <person name="Le M."/>
            <person name="Wang Q."/>
            <person name="Wei S."/>
            <person name="Zheng Y."/>
            <person name="Lin W."/>
            <person name="Duan Y."/>
            <person name="Cao H."/>
            <person name="Xiong S."/>
            <person name="Wang X."/>
            <person name="Wei L."/>
            <person name="Li C."/>
            <person name="Ma Q."/>
            <person name="Ju M."/>
            <person name="Zhao R."/>
            <person name="Li G."/>
            <person name="Mu C."/>
            <person name="Tian Q."/>
            <person name="Mei H."/>
            <person name="Zhang T."/>
            <person name="Gao T."/>
            <person name="Zhang H."/>
        </authorList>
    </citation>
    <scope>NUCLEOTIDE SEQUENCE</scope>
    <source>
        <strain evidence="2">G02</strain>
    </source>
</reference>